<evidence type="ECO:0000313" key="2">
    <source>
        <dbReference type="EMBL" id="MFD2608923.1"/>
    </source>
</evidence>
<organism evidence="2 3">
    <name type="scientific">Deinococcus taklimakanensis</name>
    <dbReference type="NCBI Taxonomy" id="536443"/>
    <lineage>
        <taxon>Bacteria</taxon>
        <taxon>Thermotogati</taxon>
        <taxon>Deinococcota</taxon>
        <taxon>Deinococci</taxon>
        <taxon>Deinococcales</taxon>
        <taxon>Deinococcaceae</taxon>
        <taxon>Deinococcus</taxon>
    </lineage>
</organism>
<accession>A0ABW5P3F7</accession>
<dbReference type="InterPro" id="IPR002575">
    <property type="entry name" value="Aminoglycoside_PTrfase"/>
</dbReference>
<dbReference type="Proteomes" id="UP001597475">
    <property type="component" value="Unassembled WGS sequence"/>
</dbReference>
<comment type="caution">
    <text evidence="2">The sequence shown here is derived from an EMBL/GenBank/DDBJ whole genome shotgun (WGS) entry which is preliminary data.</text>
</comment>
<keyword evidence="3" id="KW-1185">Reference proteome</keyword>
<dbReference type="InterPro" id="IPR011009">
    <property type="entry name" value="Kinase-like_dom_sf"/>
</dbReference>
<evidence type="ECO:0000313" key="3">
    <source>
        <dbReference type="Proteomes" id="UP001597475"/>
    </source>
</evidence>
<dbReference type="RefSeq" id="WP_386843880.1">
    <property type="nucleotide sequence ID" value="NZ_JBHUMK010000021.1"/>
</dbReference>
<dbReference type="Pfam" id="PF01636">
    <property type="entry name" value="APH"/>
    <property type="match status" value="1"/>
</dbReference>
<dbReference type="PANTHER" id="PTHR40086:SF1">
    <property type="entry name" value="CELL CYCLE REGULATOR CCRZ"/>
    <property type="match status" value="1"/>
</dbReference>
<evidence type="ECO:0000259" key="1">
    <source>
        <dbReference type="Pfam" id="PF01636"/>
    </source>
</evidence>
<dbReference type="PANTHER" id="PTHR40086">
    <property type="entry name" value="PHOSPHOTRANSFERASE YTMP-RELATED"/>
    <property type="match status" value="1"/>
</dbReference>
<name>A0ABW5P3F7_9DEIO</name>
<feature type="domain" description="Aminoglycoside phosphotransferase" evidence="1">
    <location>
        <begin position="76"/>
        <end position="208"/>
    </location>
</feature>
<dbReference type="EMBL" id="JBHUMK010000021">
    <property type="protein sequence ID" value="MFD2608923.1"/>
    <property type="molecule type" value="Genomic_DNA"/>
</dbReference>
<dbReference type="InterPro" id="IPR052077">
    <property type="entry name" value="CcrZ_PhaseVar_Mediator"/>
</dbReference>
<protein>
    <submittedName>
        <fullName evidence="2">Phosphotransferase</fullName>
    </submittedName>
</protein>
<dbReference type="SUPFAM" id="SSF56112">
    <property type="entry name" value="Protein kinase-like (PK-like)"/>
    <property type="match status" value="1"/>
</dbReference>
<reference evidence="3" key="1">
    <citation type="journal article" date="2019" name="Int. J. Syst. Evol. Microbiol.">
        <title>The Global Catalogue of Microorganisms (GCM) 10K type strain sequencing project: providing services to taxonomists for standard genome sequencing and annotation.</title>
        <authorList>
            <consortium name="The Broad Institute Genomics Platform"/>
            <consortium name="The Broad Institute Genome Sequencing Center for Infectious Disease"/>
            <person name="Wu L."/>
            <person name="Ma J."/>
        </authorList>
    </citation>
    <scope>NUCLEOTIDE SEQUENCE [LARGE SCALE GENOMIC DNA]</scope>
    <source>
        <strain evidence="3">KCTC 33842</strain>
    </source>
</reference>
<sequence>MTRRSAPAGPQAPHRFPHLETLYGTLTPMDSGMQSRVYRTADGMKVVKVYRDHQGHHRVEADNMRRAGLSEWVVDALEADGVEALILRHFPGHPLRPADIPRALPQLRAVLGHLHAGTLGQGGPVDVRRVQNRLRRFRSALAAYALGDLFEAVEVPLERGLLGGPAAFCHLDLWHDNILITASGTEVLVIDWTKAAWDDPLRDLALLKTGTLDLLGADESLEAALSVLPDRAPDTLRRFRAYLALTTLHDLYWFLMNAPYEFEEGHEQKVPRARHALARLPQVAP</sequence>
<gene>
    <name evidence="2" type="ORF">ACFSR9_05630</name>
</gene>
<proteinExistence type="predicted"/>
<dbReference type="Gene3D" id="3.90.1200.10">
    <property type="match status" value="1"/>
</dbReference>